<dbReference type="InterPro" id="IPR013901">
    <property type="entry name" value="Anthrone_oxy"/>
</dbReference>
<dbReference type="Proteomes" id="UP000786693">
    <property type="component" value="Unassembled WGS sequence"/>
</dbReference>
<feature type="transmembrane region" description="Helical" evidence="1">
    <location>
        <begin position="12"/>
        <end position="35"/>
    </location>
</feature>
<feature type="transmembrane region" description="Helical" evidence="1">
    <location>
        <begin position="56"/>
        <end position="79"/>
    </location>
</feature>
<dbReference type="EMBL" id="BPFH01000011">
    <property type="protein sequence ID" value="GIT97073.1"/>
    <property type="molecule type" value="Genomic_DNA"/>
</dbReference>
<organism evidence="2 3">
    <name type="scientific">Jannaschia pagri</name>
    <dbReference type="NCBI Taxonomy" id="2829797"/>
    <lineage>
        <taxon>Bacteria</taxon>
        <taxon>Pseudomonadati</taxon>
        <taxon>Pseudomonadota</taxon>
        <taxon>Alphaproteobacteria</taxon>
        <taxon>Rhodobacterales</taxon>
        <taxon>Roseobacteraceae</taxon>
        <taxon>Jannaschia</taxon>
    </lineage>
</organism>
<reference evidence="2 3" key="1">
    <citation type="submission" date="2021-05" db="EMBL/GenBank/DDBJ databases">
        <title>Bacteria Genome sequencing.</title>
        <authorList>
            <person name="Takabe Y."/>
            <person name="Nakajima Y."/>
            <person name="Suzuki S."/>
            <person name="Shiozaki T."/>
        </authorList>
    </citation>
    <scope>NUCLEOTIDE SEQUENCE [LARGE SCALE GENOMIC DNA]</scope>
    <source>
        <strain evidence="2 3">AI_62</strain>
    </source>
</reference>
<evidence type="ECO:0000313" key="3">
    <source>
        <dbReference type="Proteomes" id="UP000786693"/>
    </source>
</evidence>
<proteinExistence type="predicted"/>
<dbReference type="RefSeq" id="WP_220750556.1">
    <property type="nucleotide sequence ID" value="NZ_BPFH01000011.1"/>
</dbReference>
<gene>
    <name evidence="2" type="ORF">JANAI62_36960</name>
</gene>
<keyword evidence="3" id="KW-1185">Reference proteome</keyword>
<keyword evidence="1" id="KW-1133">Transmembrane helix</keyword>
<dbReference type="Pfam" id="PF08592">
    <property type="entry name" value="Anthrone_oxy"/>
    <property type="match status" value="1"/>
</dbReference>
<name>A0ABQ4NRP0_9RHOB</name>
<sequence length="166" mass="17537">MSPFFSLSLQLIVIAYALVGGVFLAFSDFIMRALAQTGGHAGVEAMQAVNRAVFRWVFMTLFIGLAPVSLAVAASGFIVGGGPGVMLTLAGLIYAIGCFGVTVVVNVPMNETLARMDAASDTARAYWTEVYLPRWTLWNSVRTVACAAASGLLLLGLLWLAETQAA</sequence>
<accession>A0ABQ4NRP0</accession>
<protein>
    <submittedName>
        <fullName evidence="2">Membrane protein</fullName>
    </submittedName>
</protein>
<feature type="transmembrane region" description="Helical" evidence="1">
    <location>
        <begin position="85"/>
        <end position="107"/>
    </location>
</feature>
<keyword evidence="1" id="KW-0812">Transmembrane</keyword>
<evidence type="ECO:0000256" key="1">
    <source>
        <dbReference type="SAM" id="Phobius"/>
    </source>
</evidence>
<feature type="transmembrane region" description="Helical" evidence="1">
    <location>
        <begin position="141"/>
        <end position="161"/>
    </location>
</feature>
<keyword evidence="1" id="KW-0472">Membrane</keyword>
<evidence type="ECO:0000313" key="2">
    <source>
        <dbReference type="EMBL" id="GIT97073.1"/>
    </source>
</evidence>
<comment type="caution">
    <text evidence="2">The sequence shown here is derived from an EMBL/GenBank/DDBJ whole genome shotgun (WGS) entry which is preliminary data.</text>
</comment>